<feature type="transmembrane region" description="Helical" evidence="1">
    <location>
        <begin position="307"/>
        <end position="326"/>
    </location>
</feature>
<feature type="transmembrane region" description="Helical" evidence="1">
    <location>
        <begin position="61"/>
        <end position="78"/>
    </location>
</feature>
<evidence type="ECO:0000313" key="2">
    <source>
        <dbReference type="EMBL" id="KAE9630105.1"/>
    </source>
</evidence>
<accession>A0A6A4RC30</accession>
<feature type="transmembrane region" description="Helical" evidence="1">
    <location>
        <begin position="90"/>
        <end position="109"/>
    </location>
</feature>
<dbReference type="AlphaFoldDB" id="A0A6A4RC30"/>
<dbReference type="Pfam" id="PF05940">
    <property type="entry name" value="NnrS"/>
    <property type="match status" value="1"/>
</dbReference>
<gene>
    <name evidence="2" type="ORF">GP644_10510</name>
</gene>
<organism evidence="2 3">
    <name type="scientific">Parasedimentitalea maritima</name>
    <dbReference type="NCBI Taxonomy" id="2578117"/>
    <lineage>
        <taxon>Bacteria</taxon>
        <taxon>Pseudomonadati</taxon>
        <taxon>Pseudomonadota</taxon>
        <taxon>Alphaproteobacteria</taxon>
        <taxon>Rhodobacterales</taxon>
        <taxon>Paracoccaceae</taxon>
        <taxon>Parasedimentitalea</taxon>
    </lineage>
</organism>
<protein>
    <recommendedName>
        <fullName evidence="4">NnrS family protein</fullName>
    </recommendedName>
</protein>
<feature type="transmembrane region" description="Helical" evidence="1">
    <location>
        <begin position="273"/>
        <end position="295"/>
    </location>
</feature>
<sequence length="416" mass="45322">MMPTASTDWDLSHFWEAPHRPLFLTSFFCALVTVAWWPLGVSLGLPAPQFEPVVLWHVHELVFGFVAAAMAGYLLTALPNWMGLPLLRGGALKLLLLFWLVSRLTIALADHLPLWLLHIFNTGFFLLLAGVLCHQFLLARRFHKSWILVVVLAIGCAEAVFLHTALEGSHSASLNLARTAVIGITLLMTVIGSQAIPAFTNNWFMRCGRTELLIPSMPAARNLTTGLMVLAMLGMTLTQFDLAYGALICAALTLLWIMSGWRTATSLRNPLLAAQHLAFLWLPVGQIAIAILWFFPEIYPLTTALHTLTIGAMSGLIMAIAGRAAAHQGNGDMQAGKGFMLGALMMWVTTCVRLAAPLAPHNSHTILTIAAMLWCLSWGVFIAGFLPAICGPVVRPVLSGKKHPTATHLPSPKPRQ</sequence>
<dbReference type="EMBL" id="WSFO01000005">
    <property type="protein sequence ID" value="KAE9630105.1"/>
    <property type="molecule type" value="Genomic_DNA"/>
</dbReference>
<evidence type="ECO:0000256" key="1">
    <source>
        <dbReference type="SAM" id="Phobius"/>
    </source>
</evidence>
<evidence type="ECO:0000313" key="3">
    <source>
        <dbReference type="Proteomes" id="UP000441586"/>
    </source>
</evidence>
<feature type="transmembrane region" description="Helical" evidence="1">
    <location>
        <begin position="219"/>
        <end position="237"/>
    </location>
</feature>
<evidence type="ECO:0008006" key="4">
    <source>
        <dbReference type="Google" id="ProtNLM"/>
    </source>
</evidence>
<feature type="transmembrane region" description="Helical" evidence="1">
    <location>
        <begin position="115"/>
        <end position="139"/>
    </location>
</feature>
<keyword evidence="1" id="KW-0472">Membrane</keyword>
<feature type="transmembrane region" description="Helical" evidence="1">
    <location>
        <begin position="243"/>
        <end position="261"/>
    </location>
</feature>
<feature type="transmembrane region" description="Helical" evidence="1">
    <location>
        <begin position="146"/>
        <end position="166"/>
    </location>
</feature>
<dbReference type="RefSeq" id="WP_158979349.1">
    <property type="nucleotide sequence ID" value="NZ_WSFO01000005.1"/>
</dbReference>
<feature type="transmembrane region" description="Helical" evidence="1">
    <location>
        <begin position="21"/>
        <end position="41"/>
    </location>
</feature>
<keyword evidence="1" id="KW-1133">Transmembrane helix</keyword>
<feature type="transmembrane region" description="Helical" evidence="1">
    <location>
        <begin position="338"/>
        <end position="359"/>
    </location>
</feature>
<feature type="transmembrane region" description="Helical" evidence="1">
    <location>
        <begin position="371"/>
        <end position="394"/>
    </location>
</feature>
<comment type="caution">
    <text evidence="2">The sequence shown here is derived from an EMBL/GenBank/DDBJ whole genome shotgun (WGS) entry which is preliminary data.</text>
</comment>
<reference evidence="2 3" key="1">
    <citation type="submission" date="2019-12" db="EMBL/GenBank/DDBJ databases">
        <authorList>
            <person name="Zhang Y.-J."/>
        </authorList>
    </citation>
    <scope>NUCLEOTIDE SEQUENCE [LARGE SCALE GENOMIC DNA]</scope>
    <source>
        <strain evidence="2 3">H18S-6</strain>
    </source>
</reference>
<feature type="transmembrane region" description="Helical" evidence="1">
    <location>
        <begin position="178"/>
        <end position="199"/>
    </location>
</feature>
<proteinExistence type="predicted"/>
<dbReference type="InterPro" id="IPR010266">
    <property type="entry name" value="NnrS"/>
</dbReference>
<name>A0A6A4RC30_9RHOB</name>
<dbReference type="Proteomes" id="UP000441586">
    <property type="component" value="Unassembled WGS sequence"/>
</dbReference>
<keyword evidence="1" id="KW-0812">Transmembrane</keyword>